<dbReference type="InterPro" id="IPR015500">
    <property type="entry name" value="Peptidase_S8_subtilisin-rel"/>
</dbReference>
<evidence type="ECO:0000313" key="9">
    <source>
        <dbReference type="EMBL" id="GJM63124.1"/>
    </source>
</evidence>
<dbReference type="InterPro" id="IPR023828">
    <property type="entry name" value="Peptidase_S8_Ser-AS"/>
</dbReference>
<dbReference type="Gene3D" id="2.60.40.10">
    <property type="entry name" value="Immunoglobulins"/>
    <property type="match status" value="2"/>
</dbReference>
<organism evidence="9 10">
    <name type="scientific">Persicobacter diffluens</name>
    <dbReference type="NCBI Taxonomy" id="981"/>
    <lineage>
        <taxon>Bacteria</taxon>
        <taxon>Pseudomonadati</taxon>
        <taxon>Bacteroidota</taxon>
        <taxon>Cytophagia</taxon>
        <taxon>Cytophagales</taxon>
        <taxon>Persicobacteraceae</taxon>
        <taxon>Persicobacter</taxon>
    </lineage>
</organism>
<dbReference type="NCBIfam" id="TIGR04183">
    <property type="entry name" value="Por_Secre_tail"/>
    <property type="match status" value="1"/>
</dbReference>
<feature type="domain" description="Peptidase S8/S53" evidence="6">
    <location>
        <begin position="209"/>
        <end position="487"/>
    </location>
</feature>
<feature type="domain" description="Subtilase N-terminal" evidence="7">
    <location>
        <begin position="66"/>
        <end position="180"/>
    </location>
</feature>
<dbReference type="SUPFAM" id="SSF52743">
    <property type="entry name" value="Subtilisin-like"/>
    <property type="match status" value="1"/>
</dbReference>
<evidence type="ECO:0000256" key="1">
    <source>
        <dbReference type="ARBA" id="ARBA00011073"/>
    </source>
</evidence>
<dbReference type="PANTHER" id="PTHR43399">
    <property type="entry name" value="SUBTILISIN-RELATED"/>
    <property type="match status" value="1"/>
</dbReference>
<reference evidence="9 10" key="1">
    <citation type="submission" date="2021-12" db="EMBL/GenBank/DDBJ databases">
        <title>Genome sequencing of bacteria with rrn-lacking chromosome and rrn-plasmid.</title>
        <authorList>
            <person name="Anda M."/>
            <person name="Iwasaki W."/>
        </authorList>
    </citation>
    <scope>NUCLEOTIDE SEQUENCE [LARGE SCALE GENOMIC DNA]</scope>
    <source>
        <strain evidence="9 10">NBRC 15940</strain>
    </source>
</reference>
<evidence type="ECO:0008006" key="11">
    <source>
        <dbReference type="Google" id="ProtNLM"/>
    </source>
</evidence>
<evidence type="ECO:0000259" key="6">
    <source>
        <dbReference type="Pfam" id="PF00082"/>
    </source>
</evidence>
<keyword evidence="4 5" id="KW-0720">Serine protease</keyword>
<dbReference type="InterPro" id="IPR036852">
    <property type="entry name" value="Peptidase_S8/S53_dom_sf"/>
</dbReference>
<dbReference type="Proteomes" id="UP001310022">
    <property type="component" value="Unassembled WGS sequence"/>
</dbReference>
<evidence type="ECO:0000256" key="3">
    <source>
        <dbReference type="ARBA" id="ARBA00022801"/>
    </source>
</evidence>
<dbReference type="Pfam" id="PF18962">
    <property type="entry name" value="Por_Secre_tail"/>
    <property type="match status" value="1"/>
</dbReference>
<dbReference type="InterPro" id="IPR000209">
    <property type="entry name" value="Peptidase_S8/S53_dom"/>
</dbReference>
<evidence type="ECO:0000313" key="10">
    <source>
        <dbReference type="Proteomes" id="UP001310022"/>
    </source>
</evidence>
<dbReference type="Gene3D" id="3.40.50.200">
    <property type="entry name" value="Peptidase S8/S53 domain"/>
    <property type="match status" value="1"/>
</dbReference>
<sequence length="2474" mass="277140">MVNFFKRYYKALVAYLGVFILTVSVLANYSNAQFVDGMRSGVIRIKFYEGQQPENFSNARTSGDEITTGIPAFDQISVGFGATEVRRIFEPKGGNEAKLRKHGLHLWYEVIGDPGQNISEFLTNYQQLGSVEIAEPNYEKNYEKGELIEVDLNALRMMNEGDFPMDDPSLPDQWHYHNDGEFHPKAKAGADINLFEAWARHSVYGDPRVIVSIHDEGVDIRHEDLVDNLWVNPGESNSGSNAGKDSDDNGYVDDIHGFNFGDNSPEITPDPHGTHVAGTVAATNNNGIGVSGVAGGSGNGDGARVMVCQILTAQATAERIAESYIYAADNGAVISQNSWGYTAPDYEEKVIYDAIKYFIAEAGDYEGSPMKGGVVMFAPGNYNLNLKFYPGAYPEVISVGAMAPDFTKASYSNFGDFFDLFAPGGDGYGITEVLSTGPYDRYAYMAGTSMACPHVSGIAALIVSHPEYFGKITAEELENILVTSVHDIYEHNSPAYAGQLGSGYIDTELALRIDDGQGPENITDFEVMGSSFDLVAYQWTVPSDVVDMNPDYYELTWATSSDFADQTVVTIKNRGVKAGNVFQYELNKLDHLDFGTKVYAKLQAFDRWGNSNTVTAAIVADILRSPKLVVEFDALDEEDNHLITADFKNPHTPWIKIKNDTEPGEGGMLIWNLSSSMEDFGRSAIAAAEAPEVASTFAPVAARMSSGSDVGVNADTPLVTKMLERDDLYAIAAARNSSDPSASNYVGSLDPTDRTIPVLDGFGDPYQTYRTVIGDGSRYTTNSMAQRFTIPDIDGEKYVMDYISFATYGRPDFYGNETVEIFLGSKLESAKRVAAVQARDFNANDYISELEQPLSLNRWAYLPNKLVFEEGEIFWVVVHHPSGKFNTTPMYIGNWAGASWDKTSMMSFDGGNTWEDLNESLMNNLPQWHGAVFDIAVHPVRDQSRNILHPSVNSGVLAAGEELTIQLEMQLDSVMAGEHELAHTFLTNENQETYYNYDVNFNLENVDPEFEYRELSDFGRVFQGGSNRQEIYITNQGYANAENIQWTVEGEDADAFSVEGLGQLNARYRDRIRVTFSPEEEREYYATAYGRMENTDVEIRLVLSGSGIAPSVLVLEPNEIDLPDSDLNDPTITGNTFTVRNEGKAALEYVIANYTDKDIPDYERSNLYGYTYNTDFQYSFLEEAEAENPPSFSDISGHVSVVDVTEEIRVGSKVNHRIDIGFAFPFFGQYFGHIYLSKYGILAFNDHNFNATPSFLDIYMPEGYISGMFQNLSFNDGGKLLFLKEQGKLTVQYQDVKIATSGVYNKAFSFQYVIYSNGDIEILYDDSFPAEGAEEGYQLRRETFVAIEEPNQEDGMFFKGWNSFPATGYALIDMEDSEMLKKTALGYYLQFHNPGVSMAKNFNKTHGTLLSGEEDVITFDVDPSDWFEGEFEQYIAIVSNDPNNTSQGVHVSMNIISGGVPGVESIVEDLHFDAVLNQNLNSKYIPLSNTGTSLFEIKSLEITGNGFEIVNESLVGNRIAPKETAYVEVVANTTQVGTYEAQLNVELSGVDPLSFDLTSEIVEVPIFTWQWENESTDLVMNRGELENVPFTVKNEGRSDLEFFFDTESWFNVNQIGAGDEVAEVDYHFEIGKEECWWEQSGGWEIIEVCGRTGPTYDWVDLAEHPQAEYMPDLNFWTDKPFANKQLPFPFEFYGKQYTEMNIASFGFVTFNEVENKQWDEPGIIPYIPHDRSRWQTVIAPLYHPTAPNFYEYPDDAGVYYLEEEDKVTIQYHRYNDMFGMGYSMSFQLILYSTGNFKFQYHMPESEWEEENTPYFLDAFGSIGIQSEDKLQGYQVSFMEGFLADEMSIVFRPQQKFLLEPNTSGNYNLLVDSREITGWEAEGEVHAITNVPETEEDFKHPLSVQLNGVGEVSMEHDDVDLGILFYESFNPLLRETYQLQMRMTNTGTAPIEVLGAGFEKSSPRQLLGERVYDGGSIYTFTPYEGYDFEEPKFIEPGRFFDFVVEVSPEYGDRPSNPSQGVLLSDEYIDLSTILNFSWRDAGISNDPTVKVVTIPWKAALGSAPVYGGHDEIIRDEIMRGDRKTFNIALSNEEGKSPLSYKAAVEYYRQYEPFARYFQPEIIEAEALPFAPLSRSMKSYNEEGDMEGDVPAKGDYEHFFAHLLSNEAHNVLGFGEGVPFSVATKYQAPEAGTKLSRVWTMCRIEKTEIVDIKVSIYRGGSNPDETHLIHEQIAVKTWDGEEEDAHWFAIDLDEELEILPYEYFYIQLTYPRSIALPQAYNGVNRKEYGRDYIISQGFWVDNNFAGMGGASWQIKAASKEEGTEAWLLFPGGNEGEIGIEEKGSINFRVDASKDIDDYLSAEITFRTNDPVWSRPYHTEVMIDVVNPTDAEEGLTLGLYPNPASDFVTVAFTSEFSGEGSIEIYSATGQKMQVVNELLHIGLNQIQLPVSALPAGLYIIRVSTNQAVIGQANMIKQ</sequence>
<keyword evidence="3 5" id="KW-0378">Hydrolase</keyword>
<dbReference type="GO" id="GO:0006508">
    <property type="term" value="P:proteolysis"/>
    <property type="evidence" value="ECO:0007669"/>
    <property type="project" value="UniProtKB-KW"/>
</dbReference>
<dbReference type="GO" id="GO:0004252">
    <property type="term" value="F:serine-type endopeptidase activity"/>
    <property type="evidence" value="ECO:0007669"/>
    <property type="project" value="UniProtKB-UniRule"/>
</dbReference>
<dbReference type="InterPro" id="IPR032304">
    <property type="entry name" value="Peptidase_S8_N"/>
</dbReference>
<dbReference type="PROSITE" id="PS51892">
    <property type="entry name" value="SUBTILASE"/>
    <property type="match status" value="1"/>
</dbReference>
<dbReference type="Pfam" id="PF00082">
    <property type="entry name" value="Peptidase_S8"/>
    <property type="match status" value="1"/>
</dbReference>
<dbReference type="InterPro" id="IPR022398">
    <property type="entry name" value="Peptidase_S8_His-AS"/>
</dbReference>
<protein>
    <recommendedName>
        <fullName evidence="11">Peptidase S8/S53 domain-containing protein</fullName>
    </recommendedName>
</protein>
<dbReference type="RefSeq" id="WP_338238330.1">
    <property type="nucleotide sequence ID" value="NZ_BQKE01000002.1"/>
</dbReference>
<evidence type="ECO:0000259" key="8">
    <source>
        <dbReference type="Pfam" id="PF18962"/>
    </source>
</evidence>
<name>A0AAN4W1F7_9BACT</name>
<feature type="active site" description="Charge relay system" evidence="5">
    <location>
        <position position="215"/>
    </location>
</feature>
<feature type="domain" description="Secretion system C-terminal sorting" evidence="8">
    <location>
        <begin position="2396"/>
        <end position="2464"/>
    </location>
</feature>
<dbReference type="InterPro" id="IPR051048">
    <property type="entry name" value="Peptidase_S8/S53_subtilisin"/>
</dbReference>
<feature type="active site" description="Charge relay system" evidence="5">
    <location>
        <position position="272"/>
    </location>
</feature>
<dbReference type="PROSITE" id="PS00137">
    <property type="entry name" value="SUBTILASE_HIS"/>
    <property type="match status" value="1"/>
</dbReference>
<dbReference type="PRINTS" id="PR00723">
    <property type="entry name" value="SUBTILISIN"/>
</dbReference>
<dbReference type="PROSITE" id="PS00138">
    <property type="entry name" value="SUBTILASE_SER"/>
    <property type="match status" value="1"/>
</dbReference>
<comment type="caution">
    <text evidence="9">The sequence shown here is derived from an EMBL/GenBank/DDBJ whole genome shotgun (WGS) entry which is preliminary data.</text>
</comment>
<comment type="similarity">
    <text evidence="1 5">Belongs to the peptidase S8 family.</text>
</comment>
<keyword evidence="2 5" id="KW-0645">Protease</keyword>
<evidence type="ECO:0000256" key="2">
    <source>
        <dbReference type="ARBA" id="ARBA00022670"/>
    </source>
</evidence>
<dbReference type="EMBL" id="BQKE01000002">
    <property type="protein sequence ID" value="GJM63124.1"/>
    <property type="molecule type" value="Genomic_DNA"/>
</dbReference>
<dbReference type="InterPro" id="IPR026444">
    <property type="entry name" value="Secre_tail"/>
</dbReference>
<dbReference type="InterPro" id="IPR013783">
    <property type="entry name" value="Ig-like_fold"/>
</dbReference>
<evidence type="ECO:0000259" key="7">
    <source>
        <dbReference type="Pfam" id="PF16361"/>
    </source>
</evidence>
<feature type="active site" description="Charge relay system" evidence="5">
    <location>
        <position position="449"/>
    </location>
</feature>
<proteinExistence type="inferred from homology"/>
<evidence type="ECO:0000256" key="4">
    <source>
        <dbReference type="ARBA" id="ARBA00022825"/>
    </source>
</evidence>
<keyword evidence="10" id="KW-1185">Reference proteome</keyword>
<dbReference type="PANTHER" id="PTHR43399:SF4">
    <property type="entry name" value="CELL WALL-ASSOCIATED PROTEASE"/>
    <property type="match status" value="1"/>
</dbReference>
<evidence type="ECO:0000256" key="5">
    <source>
        <dbReference type="PROSITE-ProRule" id="PRU01240"/>
    </source>
</evidence>
<dbReference type="Pfam" id="PF16361">
    <property type="entry name" value="Peptidase_S8_N"/>
    <property type="match status" value="1"/>
</dbReference>
<accession>A0AAN4W1F7</accession>
<gene>
    <name evidence="9" type="ORF">PEDI_36760</name>
</gene>